<evidence type="ECO:0000313" key="1">
    <source>
        <dbReference type="EMBL" id="KAK2566081.1"/>
    </source>
</evidence>
<gene>
    <name evidence="1" type="ORF">P5673_010417</name>
</gene>
<protein>
    <submittedName>
        <fullName evidence="1">Uncharacterized protein</fullName>
    </submittedName>
</protein>
<evidence type="ECO:0000313" key="2">
    <source>
        <dbReference type="Proteomes" id="UP001249851"/>
    </source>
</evidence>
<dbReference type="Proteomes" id="UP001249851">
    <property type="component" value="Unassembled WGS sequence"/>
</dbReference>
<proteinExistence type="predicted"/>
<keyword evidence="2" id="KW-1185">Reference proteome</keyword>
<organism evidence="1 2">
    <name type="scientific">Acropora cervicornis</name>
    <name type="common">Staghorn coral</name>
    <dbReference type="NCBI Taxonomy" id="6130"/>
    <lineage>
        <taxon>Eukaryota</taxon>
        <taxon>Metazoa</taxon>
        <taxon>Cnidaria</taxon>
        <taxon>Anthozoa</taxon>
        <taxon>Hexacorallia</taxon>
        <taxon>Scleractinia</taxon>
        <taxon>Astrocoeniina</taxon>
        <taxon>Acroporidae</taxon>
        <taxon>Acropora</taxon>
    </lineage>
</organism>
<accession>A0AAD9QRK5</accession>
<dbReference type="EMBL" id="JARQWQ010000018">
    <property type="protein sequence ID" value="KAK2566081.1"/>
    <property type="molecule type" value="Genomic_DNA"/>
</dbReference>
<name>A0AAD9QRK5_ACRCE</name>
<reference evidence="1" key="1">
    <citation type="journal article" date="2023" name="G3 (Bethesda)">
        <title>Whole genome assembly and annotation of the endangered Caribbean coral Acropora cervicornis.</title>
        <authorList>
            <person name="Selwyn J.D."/>
            <person name="Vollmer S.V."/>
        </authorList>
    </citation>
    <scope>NUCLEOTIDE SEQUENCE</scope>
    <source>
        <strain evidence="1">K2</strain>
    </source>
</reference>
<reference evidence="1" key="2">
    <citation type="journal article" date="2023" name="Science">
        <title>Genomic signatures of disease resistance in endangered staghorn corals.</title>
        <authorList>
            <person name="Vollmer S.V."/>
            <person name="Selwyn J.D."/>
            <person name="Despard B.A."/>
            <person name="Roesel C.L."/>
        </authorList>
    </citation>
    <scope>NUCLEOTIDE SEQUENCE</scope>
    <source>
        <strain evidence="1">K2</strain>
    </source>
</reference>
<dbReference type="AlphaFoldDB" id="A0AAD9QRK5"/>
<sequence length="150" mass="16756">MDVQKGNPIAEYRADVTFENQISTFNSFSGHGVEKIFSPPRYVGTEPDKSDSIRGLPMRIWKGATAGAGCFANGQAAHYRIKGIEQFQRKESTVSIIQPVEIDQQPMPVYKSPLGGLLVGFRLGMLFMQDQEVRILLHCIDIYFTMVGVK</sequence>
<comment type="caution">
    <text evidence="1">The sequence shown here is derived from an EMBL/GenBank/DDBJ whole genome shotgun (WGS) entry which is preliminary data.</text>
</comment>